<dbReference type="SFLD" id="SFLDF00027">
    <property type="entry name" value="p-type_atpase"/>
    <property type="match status" value="1"/>
</dbReference>
<dbReference type="PANTHER" id="PTHR43520">
    <property type="entry name" value="ATP7, ISOFORM B"/>
    <property type="match status" value="1"/>
</dbReference>
<dbReference type="FunFam" id="2.70.150.10:FF:000002">
    <property type="entry name" value="Copper-transporting ATPase 1, putative"/>
    <property type="match status" value="1"/>
</dbReference>
<keyword evidence="15" id="KW-1185">Reference proteome</keyword>
<dbReference type="RefSeq" id="WP_152211620.1">
    <property type="nucleotide sequence ID" value="NZ_WFLN01000004.1"/>
</dbReference>
<dbReference type="Gene3D" id="3.30.70.100">
    <property type="match status" value="1"/>
</dbReference>
<dbReference type="GO" id="GO:0043682">
    <property type="term" value="F:P-type divalent copper transporter activity"/>
    <property type="evidence" value="ECO:0007669"/>
    <property type="project" value="UniProtKB-EC"/>
</dbReference>
<dbReference type="SUPFAM" id="SSF55008">
    <property type="entry name" value="HMA, heavy metal-associated domain"/>
    <property type="match status" value="1"/>
</dbReference>
<name>A0A833N5M0_9BACT</name>
<comment type="similarity">
    <text evidence="2 12">Belongs to the cation transport ATPase (P-type) (TC 3.A.3) family. Type IB subfamily.</text>
</comment>
<evidence type="ECO:0000256" key="2">
    <source>
        <dbReference type="ARBA" id="ARBA00006024"/>
    </source>
</evidence>
<evidence type="ECO:0000256" key="9">
    <source>
        <dbReference type="ARBA" id="ARBA00023136"/>
    </source>
</evidence>
<dbReference type="PROSITE" id="PS01047">
    <property type="entry name" value="HMA_1"/>
    <property type="match status" value="1"/>
</dbReference>
<evidence type="ECO:0000256" key="12">
    <source>
        <dbReference type="RuleBase" id="RU362081"/>
    </source>
</evidence>
<dbReference type="SUPFAM" id="SSF81653">
    <property type="entry name" value="Calcium ATPase, transduction domain A"/>
    <property type="match status" value="1"/>
</dbReference>
<dbReference type="Pfam" id="PF00122">
    <property type="entry name" value="E1-E2_ATPase"/>
    <property type="match status" value="1"/>
</dbReference>
<dbReference type="SUPFAM" id="SSF56784">
    <property type="entry name" value="HAD-like"/>
    <property type="match status" value="1"/>
</dbReference>
<accession>A0A833N5M0</accession>
<feature type="transmembrane region" description="Helical" evidence="12">
    <location>
        <begin position="170"/>
        <end position="191"/>
    </location>
</feature>
<evidence type="ECO:0000313" key="14">
    <source>
        <dbReference type="EMBL" id="KAB8033534.1"/>
    </source>
</evidence>
<evidence type="ECO:0000259" key="13">
    <source>
        <dbReference type="PROSITE" id="PS50846"/>
    </source>
</evidence>
<dbReference type="GO" id="GO:0055070">
    <property type="term" value="P:copper ion homeostasis"/>
    <property type="evidence" value="ECO:0007669"/>
    <property type="project" value="TreeGrafter"/>
</dbReference>
<keyword evidence="6 12" id="KW-0067">ATP-binding</keyword>
<reference evidence="14 15" key="1">
    <citation type="submission" date="2019-10" db="EMBL/GenBank/DDBJ databases">
        <title>New genus of Silvanigrellaceae.</title>
        <authorList>
            <person name="Pitt A."/>
            <person name="Hahn M.W."/>
        </authorList>
    </citation>
    <scope>NUCLEOTIDE SEQUENCE [LARGE SCALE GENOMIC DNA]</scope>
    <source>
        <strain evidence="14 15">33A1-SZDP</strain>
    </source>
</reference>
<feature type="transmembrane region" description="Helical" evidence="12">
    <location>
        <begin position="111"/>
        <end position="132"/>
    </location>
</feature>
<dbReference type="InterPro" id="IPR006121">
    <property type="entry name" value="HMA_dom"/>
</dbReference>
<keyword evidence="5 12" id="KW-0547">Nucleotide-binding</keyword>
<dbReference type="InterPro" id="IPR027256">
    <property type="entry name" value="P-typ_ATPase_IB"/>
</dbReference>
<dbReference type="InterPro" id="IPR059000">
    <property type="entry name" value="ATPase_P-type_domA"/>
</dbReference>
<dbReference type="Gene3D" id="2.70.150.10">
    <property type="entry name" value="Calcium-transporting ATPase, cytoplasmic transduction domain A"/>
    <property type="match status" value="1"/>
</dbReference>
<dbReference type="SUPFAM" id="SSF81665">
    <property type="entry name" value="Calcium ATPase, transmembrane domain M"/>
    <property type="match status" value="1"/>
</dbReference>
<comment type="catalytic activity">
    <reaction evidence="11">
        <text>Cu(2+)(in) + ATP + H2O = Cu(2+)(out) + ADP + phosphate + H(+)</text>
        <dbReference type="Rhea" id="RHEA:10376"/>
        <dbReference type="ChEBI" id="CHEBI:15377"/>
        <dbReference type="ChEBI" id="CHEBI:15378"/>
        <dbReference type="ChEBI" id="CHEBI:29036"/>
        <dbReference type="ChEBI" id="CHEBI:30616"/>
        <dbReference type="ChEBI" id="CHEBI:43474"/>
        <dbReference type="ChEBI" id="CHEBI:456216"/>
        <dbReference type="EC" id="7.2.2.9"/>
    </reaction>
</comment>
<dbReference type="EC" id="7.2.2.9" evidence="10"/>
<feature type="transmembrane region" description="Helical" evidence="12">
    <location>
        <begin position="727"/>
        <end position="744"/>
    </location>
</feature>
<dbReference type="InterPro" id="IPR018303">
    <property type="entry name" value="ATPase_P-typ_P_site"/>
</dbReference>
<dbReference type="InterPro" id="IPR023299">
    <property type="entry name" value="ATPase_P-typ_cyto_dom_N"/>
</dbReference>
<dbReference type="PROSITE" id="PS50846">
    <property type="entry name" value="HMA_2"/>
    <property type="match status" value="1"/>
</dbReference>
<dbReference type="GO" id="GO:0005524">
    <property type="term" value="F:ATP binding"/>
    <property type="evidence" value="ECO:0007669"/>
    <property type="project" value="UniProtKB-UniRule"/>
</dbReference>
<dbReference type="InterPro" id="IPR008250">
    <property type="entry name" value="ATPase_P-typ_transduc_dom_A_sf"/>
</dbReference>
<dbReference type="Gene3D" id="3.40.50.1000">
    <property type="entry name" value="HAD superfamily/HAD-like"/>
    <property type="match status" value="1"/>
</dbReference>
<evidence type="ECO:0000256" key="1">
    <source>
        <dbReference type="ARBA" id="ARBA00004127"/>
    </source>
</evidence>
<dbReference type="NCBIfam" id="TIGR01525">
    <property type="entry name" value="ATPase-IB_hvy"/>
    <property type="match status" value="1"/>
</dbReference>
<dbReference type="GO" id="GO:0005507">
    <property type="term" value="F:copper ion binding"/>
    <property type="evidence" value="ECO:0007669"/>
    <property type="project" value="TreeGrafter"/>
</dbReference>
<evidence type="ECO:0000313" key="15">
    <source>
        <dbReference type="Proteomes" id="UP000442694"/>
    </source>
</evidence>
<dbReference type="InterPro" id="IPR036412">
    <property type="entry name" value="HAD-like_sf"/>
</dbReference>
<dbReference type="GO" id="GO:0012505">
    <property type="term" value="C:endomembrane system"/>
    <property type="evidence" value="ECO:0007669"/>
    <property type="project" value="UniProtKB-SubCell"/>
</dbReference>
<dbReference type="Pfam" id="PF00403">
    <property type="entry name" value="HMA"/>
    <property type="match status" value="1"/>
</dbReference>
<dbReference type="InterPro" id="IPR044492">
    <property type="entry name" value="P_typ_ATPase_HD_dom"/>
</dbReference>
<sequence>MQQKSNLTNKNLSALKNVDETFEIELNIEGMNCASCVNHVEKAIKSVPGIIDASVNLATEKALISLHKNVKKTTIISAVEKAGYKASSVEINTNENSRIDKLQKGNETWKVIISALISFPLVLPMLLIPFSIHWMLNAWLQLALATFIQFYFGGRFYISTWKAMRAKSANMDVLVALGTSAAYCMSVYQMIVNSMQNSGGVLHLYFESSAVIITLILFGKWLEARAKKKTSAAIRALQSLRPDIARVLRNGEEQEISIHFVKIKDIVLVKPGEKIPVDGNIIEGFTQVDESLITGESLPVDKVTGNKVTGGSINGNGFIKVTTTAIGVEGTLARIIRLVESAQAAKAPIQKLVDKVSSIFVPIILIIGLLTLLFWGIFSGNWEKAILNTVAVLIIACPCALGLATPTSIMVGTGVAAKHGILIKDAEALELAYSINIIAFDKTGTLTVGKPKLTHLLPFQISENELLKVSAALQTGSEHPLAKAILIAAKENEIQIPKITNIQALLGKGISATIEGKNYYLGSEQLLKEYNVDINKDLILAAQKFSSEGESISYLFEKDTDSCKLKGLLSFSDSLKSSAKECIASLQKLGIRTILLTGDNAGSAQSIAKQLNIDRFYSNILPEGKAAFITQIKSTNTIVAMVGDGINDAPALVAADIGIAMSTGTDAAMHASGITLLRGDPLLIPDAIDISKKTFQKIRQNLFWAFIYNIIGIPLAAMGLLNPMVAGAAMAVSSVSVISNALLLKRWKPANGINNN</sequence>
<proteinExistence type="inferred from homology"/>
<feature type="transmembrane region" description="Helical" evidence="12">
    <location>
        <begin position="385"/>
        <end position="404"/>
    </location>
</feature>
<dbReference type="PRINTS" id="PR00119">
    <property type="entry name" value="CATATPASE"/>
</dbReference>
<dbReference type="SFLD" id="SFLDG00002">
    <property type="entry name" value="C1.7:_P-type_atpase_like"/>
    <property type="match status" value="1"/>
</dbReference>
<dbReference type="CDD" id="cd00371">
    <property type="entry name" value="HMA"/>
    <property type="match status" value="1"/>
</dbReference>
<dbReference type="CDD" id="cd02094">
    <property type="entry name" value="P-type_ATPase_Cu-like"/>
    <property type="match status" value="1"/>
</dbReference>
<dbReference type="PRINTS" id="PR00941">
    <property type="entry name" value="CDATPASE"/>
</dbReference>
<dbReference type="Gene3D" id="3.40.1110.10">
    <property type="entry name" value="Calcium-transporting ATPase, cytoplasmic domain N"/>
    <property type="match status" value="1"/>
</dbReference>
<evidence type="ECO:0000256" key="11">
    <source>
        <dbReference type="ARBA" id="ARBA00047424"/>
    </source>
</evidence>
<evidence type="ECO:0000256" key="3">
    <source>
        <dbReference type="ARBA" id="ARBA00022692"/>
    </source>
</evidence>
<dbReference type="InterPro" id="IPR036163">
    <property type="entry name" value="HMA_dom_sf"/>
</dbReference>
<dbReference type="Proteomes" id="UP000442694">
    <property type="component" value="Unassembled WGS sequence"/>
</dbReference>
<feature type="transmembrane region" description="Helical" evidence="12">
    <location>
        <begin position="138"/>
        <end position="158"/>
    </location>
</feature>
<dbReference type="NCBIfam" id="TIGR01494">
    <property type="entry name" value="ATPase_P-type"/>
    <property type="match status" value="1"/>
</dbReference>
<evidence type="ECO:0000256" key="4">
    <source>
        <dbReference type="ARBA" id="ARBA00022723"/>
    </source>
</evidence>
<dbReference type="Pfam" id="PF00702">
    <property type="entry name" value="Hydrolase"/>
    <property type="match status" value="1"/>
</dbReference>
<feature type="transmembrane region" description="Helical" evidence="12">
    <location>
        <begin position="702"/>
        <end position="721"/>
    </location>
</feature>
<comment type="subcellular location">
    <subcellularLocation>
        <location evidence="12">Cell membrane</location>
    </subcellularLocation>
    <subcellularLocation>
        <location evidence="1">Endomembrane system</location>
        <topology evidence="1">Multi-pass membrane protein</topology>
    </subcellularLocation>
</comment>
<evidence type="ECO:0000256" key="6">
    <source>
        <dbReference type="ARBA" id="ARBA00022840"/>
    </source>
</evidence>
<keyword evidence="3 12" id="KW-0812">Transmembrane</keyword>
<dbReference type="PANTHER" id="PTHR43520:SF8">
    <property type="entry name" value="P-TYPE CU(+) TRANSPORTER"/>
    <property type="match status" value="1"/>
</dbReference>
<keyword evidence="4 12" id="KW-0479">Metal-binding</keyword>
<feature type="transmembrane region" description="Helical" evidence="12">
    <location>
        <begin position="359"/>
        <end position="379"/>
    </location>
</feature>
<dbReference type="GO" id="GO:0005886">
    <property type="term" value="C:plasma membrane"/>
    <property type="evidence" value="ECO:0007669"/>
    <property type="project" value="UniProtKB-SubCell"/>
</dbReference>
<comment type="caution">
    <text evidence="14">The sequence shown here is derived from an EMBL/GenBank/DDBJ whole genome shotgun (WGS) entry which is preliminary data.</text>
</comment>
<dbReference type="EMBL" id="WFLN01000004">
    <property type="protein sequence ID" value="KAB8033534.1"/>
    <property type="molecule type" value="Genomic_DNA"/>
</dbReference>
<dbReference type="FunFam" id="3.30.70.100:FF:000005">
    <property type="entry name" value="Copper-exporting P-type ATPase A"/>
    <property type="match status" value="1"/>
</dbReference>
<feature type="transmembrane region" description="Helical" evidence="12">
    <location>
        <begin position="203"/>
        <end position="222"/>
    </location>
</feature>
<dbReference type="AlphaFoldDB" id="A0A833N5M0"/>
<dbReference type="PROSITE" id="PS01229">
    <property type="entry name" value="COF_2"/>
    <property type="match status" value="1"/>
</dbReference>
<dbReference type="PROSITE" id="PS00154">
    <property type="entry name" value="ATPASE_E1_E2"/>
    <property type="match status" value="1"/>
</dbReference>
<protein>
    <recommendedName>
        <fullName evidence="10">P-type Cu(2+) transporter</fullName>
        <ecNumber evidence="10">7.2.2.9</ecNumber>
    </recommendedName>
</protein>
<organism evidence="14 15">
    <name type="scientific">Fluviispira multicolorata</name>
    <dbReference type="NCBI Taxonomy" id="2654512"/>
    <lineage>
        <taxon>Bacteria</taxon>
        <taxon>Pseudomonadati</taxon>
        <taxon>Bdellovibrionota</taxon>
        <taxon>Oligoflexia</taxon>
        <taxon>Silvanigrellales</taxon>
        <taxon>Silvanigrellaceae</taxon>
        <taxon>Fluviispira</taxon>
    </lineage>
</organism>
<dbReference type="GO" id="GO:0016887">
    <property type="term" value="F:ATP hydrolysis activity"/>
    <property type="evidence" value="ECO:0007669"/>
    <property type="project" value="InterPro"/>
</dbReference>
<dbReference type="InterPro" id="IPR023214">
    <property type="entry name" value="HAD_sf"/>
</dbReference>
<gene>
    <name evidence="14" type="ORF">GCL57_02175</name>
</gene>
<keyword evidence="7" id="KW-1278">Translocase</keyword>
<feature type="domain" description="HMA" evidence="13">
    <location>
        <begin position="22"/>
        <end position="87"/>
    </location>
</feature>
<evidence type="ECO:0000256" key="10">
    <source>
        <dbReference type="ARBA" id="ARBA00038904"/>
    </source>
</evidence>
<dbReference type="InterPro" id="IPR001757">
    <property type="entry name" value="P_typ_ATPase"/>
</dbReference>
<dbReference type="InterPro" id="IPR017969">
    <property type="entry name" value="Heavy-metal-associated_CS"/>
</dbReference>
<keyword evidence="9 12" id="KW-0472">Membrane</keyword>
<evidence type="ECO:0000256" key="7">
    <source>
        <dbReference type="ARBA" id="ARBA00022967"/>
    </source>
</evidence>
<dbReference type="InterPro" id="IPR023298">
    <property type="entry name" value="ATPase_P-typ_TM_dom_sf"/>
</dbReference>
<keyword evidence="12" id="KW-1003">Cell membrane</keyword>
<evidence type="ECO:0000256" key="5">
    <source>
        <dbReference type="ARBA" id="ARBA00022741"/>
    </source>
</evidence>
<keyword evidence="8 12" id="KW-1133">Transmembrane helix</keyword>
<dbReference type="NCBIfam" id="TIGR01511">
    <property type="entry name" value="ATPase-IB1_Cu"/>
    <property type="match status" value="1"/>
</dbReference>
<evidence type="ECO:0000256" key="8">
    <source>
        <dbReference type="ARBA" id="ARBA00022989"/>
    </source>
</evidence>
<dbReference type="SFLD" id="SFLDS00003">
    <property type="entry name" value="Haloacid_Dehalogenase"/>
    <property type="match status" value="1"/>
</dbReference>